<dbReference type="AlphaFoldDB" id="A0A9D9IW33"/>
<dbReference type="GO" id="GO:0005506">
    <property type="term" value="F:iron ion binding"/>
    <property type="evidence" value="ECO:0007669"/>
    <property type="project" value="InterPro"/>
</dbReference>
<dbReference type="Proteomes" id="UP000823769">
    <property type="component" value="Unassembled WGS sequence"/>
</dbReference>
<dbReference type="Pfam" id="PF21349">
    <property type="entry name" value="RUBY_RBDX"/>
    <property type="match status" value="1"/>
</dbReference>
<accession>A0A9D9IW33</accession>
<dbReference type="InterPro" id="IPR024934">
    <property type="entry name" value="Rubredoxin-like_dom"/>
</dbReference>
<dbReference type="EMBL" id="JADILW010000018">
    <property type="protein sequence ID" value="MBO8479712.1"/>
    <property type="molecule type" value="Genomic_DNA"/>
</dbReference>
<protein>
    <submittedName>
        <fullName evidence="2">Rubredoxin</fullName>
    </submittedName>
</protein>
<feature type="domain" description="Rubredoxin-like" evidence="1">
    <location>
        <begin position="5"/>
        <end position="39"/>
    </location>
</feature>
<sequence>MAKEDKVWICSVCGYKYVGPKPPKECPVCHAASEYFDEVKDEPLQQ</sequence>
<dbReference type="PROSITE" id="PS50903">
    <property type="entry name" value="RUBREDOXIN_LIKE"/>
    <property type="match status" value="1"/>
</dbReference>
<dbReference type="Gene3D" id="2.20.28.10">
    <property type="match status" value="1"/>
</dbReference>
<name>A0A9D9IW33_9BACT</name>
<evidence type="ECO:0000313" key="3">
    <source>
        <dbReference type="Proteomes" id="UP000823769"/>
    </source>
</evidence>
<gene>
    <name evidence="2" type="ORF">IAB76_01170</name>
</gene>
<reference evidence="2" key="2">
    <citation type="journal article" date="2021" name="PeerJ">
        <title>Extensive microbial diversity within the chicken gut microbiome revealed by metagenomics and culture.</title>
        <authorList>
            <person name="Gilroy R."/>
            <person name="Ravi A."/>
            <person name="Getino M."/>
            <person name="Pursley I."/>
            <person name="Horton D.L."/>
            <person name="Alikhan N.F."/>
            <person name="Baker D."/>
            <person name="Gharbi K."/>
            <person name="Hall N."/>
            <person name="Watson M."/>
            <person name="Adriaenssens E.M."/>
            <person name="Foster-Nyarko E."/>
            <person name="Jarju S."/>
            <person name="Secka A."/>
            <person name="Antonio M."/>
            <person name="Oren A."/>
            <person name="Chaudhuri R.R."/>
            <person name="La Ragione R."/>
            <person name="Hildebrand F."/>
            <person name="Pallen M.J."/>
        </authorList>
    </citation>
    <scope>NUCLEOTIDE SEQUENCE</scope>
    <source>
        <strain evidence="2">B3-1481</strain>
    </source>
</reference>
<evidence type="ECO:0000313" key="2">
    <source>
        <dbReference type="EMBL" id="MBO8479712.1"/>
    </source>
</evidence>
<organism evidence="2 3">
    <name type="scientific">Candidatus Cryptobacteroides avistercoris</name>
    <dbReference type="NCBI Taxonomy" id="2840758"/>
    <lineage>
        <taxon>Bacteria</taxon>
        <taxon>Pseudomonadati</taxon>
        <taxon>Bacteroidota</taxon>
        <taxon>Bacteroidia</taxon>
        <taxon>Bacteroidales</taxon>
        <taxon>Candidatus Cryptobacteroides</taxon>
    </lineage>
</organism>
<proteinExistence type="predicted"/>
<evidence type="ECO:0000259" key="1">
    <source>
        <dbReference type="PROSITE" id="PS50903"/>
    </source>
</evidence>
<dbReference type="InterPro" id="IPR048574">
    <property type="entry name" value="RUBY_RBDX"/>
</dbReference>
<dbReference type="SUPFAM" id="SSF57802">
    <property type="entry name" value="Rubredoxin-like"/>
    <property type="match status" value="1"/>
</dbReference>
<comment type="caution">
    <text evidence="2">The sequence shown here is derived from an EMBL/GenBank/DDBJ whole genome shotgun (WGS) entry which is preliminary data.</text>
</comment>
<reference evidence="2" key="1">
    <citation type="submission" date="2020-10" db="EMBL/GenBank/DDBJ databases">
        <authorList>
            <person name="Gilroy R."/>
        </authorList>
    </citation>
    <scope>NUCLEOTIDE SEQUENCE</scope>
    <source>
        <strain evidence="2">B3-1481</strain>
    </source>
</reference>